<protein>
    <submittedName>
        <fullName evidence="1">Uncharacterized protein</fullName>
    </submittedName>
</protein>
<accession>A0A1T4M2B2</accession>
<proteinExistence type="predicted"/>
<evidence type="ECO:0000313" key="2">
    <source>
        <dbReference type="Proteomes" id="UP000243297"/>
    </source>
</evidence>
<dbReference type="RefSeq" id="WP_078711553.1">
    <property type="nucleotide sequence ID" value="NZ_FUWY01000002.1"/>
</dbReference>
<sequence length="103" mass="12329">MERSFYTSARFEINQVILLLSSVSYDYVKKIPVKKFRDFVDKIIGNKNEEYAFRIWSSAYPFMTQENYIPFDEFYKKKKKEKSIEEARKEIAEAVQAFEEVGD</sequence>
<dbReference type="AlphaFoldDB" id="A0A1T4M2B2"/>
<gene>
    <name evidence="1" type="ORF">SAMN02745191_1144</name>
</gene>
<organism evidence="1 2">
    <name type="scientific">Anaerorhabdus furcosa</name>
    <dbReference type="NCBI Taxonomy" id="118967"/>
    <lineage>
        <taxon>Bacteria</taxon>
        <taxon>Bacillati</taxon>
        <taxon>Bacillota</taxon>
        <taxon>Erysipelotrichia</taxon>
        <taxon>Erysipelotrichales</taxon>
        <taxon>Erysipelotrichaceae</taxon>
        <taxon>Anaerorhabdus</taxon>
    </lineage>
</organism>
<reference evidence="2" key="1">
    <citation type="submission" date="2017-02" db="EMBL/GenBank/DDBJ databases">
        <authorList>
            <person name="Varghese N."/>
            <person name="Submissions S."/>
        </authorList>
    </citation>
    <scope>NUCLEOTIDE SEQUENCE [LARGE SCALE GENOMIC DNA]</scope>
    <source>
        <strain evidence="2">ATCC 25662</strain>
    </source>
</reference>
<keyword evidence="2" id="KW-1185">Reference proteome</keyword>
<evidence type="ECO:0000313" key="1">
    <source>
        <dbReference type="EMBL" id="SJZ60844.1"/>
    </source>
</evidence>
<name>A0A1T4M2B2_9FIRM</name>
<dbReference type="EMBL" id="FUWY01000002">
    <property type="protein sequence ID" value="SJZ60844.1"/>
    <property type="molecule type" value="Genomic_DNA"/>
</dbReference>
<dbReference type="Proteomes" id="UP000243297">
    <property type="component" value="Unassembled WGS sequence"/>
</dbReference>
<dbReference type="STRING" id="118967.SAMN02745191_1144"/>